<accession>A0ACD3AXV8</accession>
<dbReference type="EMBL" id="ML208317">
    <property type="protein sequence ID" value="TFK70186.1"/>
    <property type="molecule type" value="Genomic_DNA"/>
</dbReference>
<reference evidence="1 2" key="1">
    <citation type="journal article" date="2019" name="Nat. Ecol. Evol.">
        <title>Megaphylogeny resolves global patterns of mushroom evolution.</title>
        <authorList>
            <person name="Varga T."/>
            <person name="Krizsan K."/>
            <person name="Foldi C."/>
            <person name="Dima B."/>
            <person name="Sanchez-Garcia M."/>
            <person name="Sanchez-Ramirez S."/>
            <person name="Szollosi G.J."/>
            <person name="Szarkandi J.G."/>
            <person name="Papp V."/>
            <person name="Albert L."/>
            <person name="Andreopoulos W."/>
            <person name="Angelini C."/>
            <person name="Antonin V."/>
            <person name="Barry K.W."/>
            <person name="Bougher N.L."/>
            <person name="Buchanan P."/>
            <person name="Buyck B."/>
            <person name="Bense V."/>
            <person name="Catcheside P."/>
            <person name="Chovatia M."/>
            <person name="Cooper J."/>
            <person name="Damon W."/>
            <person name="Desjardin D."/>
            <person name="Finy P."/>
            <person name="Geml J."/>
            <person name="Haridas S."/>
            <person name="Hughes K."/>
            <person name="Justo A."/>
            <person name="Karasinski D."/>
            <person name="Kautmanova I."/>
            <person name="Kiss B."/>
            <person name="Kocsube S."/>
            <person name="Kotiranta H."/>
            <person name="LaButti K.M."/>
            <person name="Lechner B.E."/>
            <person name="Liimatainen K."/>
            <person name="Lipzen A."/>
            <person name="Lukacs Z."/>
            <person name="Mihaltcheva S."/>
            <person name="Morgado L.N."/>
            <person name="Niskanen T."/>
            <person name="Noordeloos M.E."/>
            <person name="Ohm R.A."/>
            <person name="Ortiz-Santana B."/>
            <person name="Ovrebo C."/>
            <person name="Racz N."/>
            <person name="Riley R."/>
            <person name="Savchenko A."/>
            <person name="Shiryaev A."/>
            <person name="Soop K."/>
            <person name="Spirin V."/>
            <person name="Szebenyi C."/>
            <person name="Tomsovsky M."/>
            <person name="Tulloss R.E."/>
            <person name="Uehling J."/>
            <person name="Grigoriev I.V."/>
            <person name="Vagvolgyi C."/>
            <person name="Papp T."/>
            <person name="Martin F.M."/>
            <person name="Miettinen O."/>
            <person name="Hibbett D.S."/>
            <person name="Nagy L.G."/>
        </authorList>
    </citation>
    <scope>NUCLEOTIDE SEQUENCE [LARGE SCALE GENOMIC DNA]</scope>
    <source>
        <strain evidence="1 2">NL-1719</strain>
    </source>
</reference>
<dbReference type="Proteomes" id="UP000308600">
    <property type="component" value="Unassembled WGS sequence"/>
</dbReference>
<proteinExistence type="predicted"/>
<name>A0ACD3AXV8_9AGAR</name>
<protein>
    <submittedName>
        <fullName evidence="1">Uncharacterized protein</fullName>
    </submittedName>
</protein>
<evidence type="ECO:0000313" key="2">
    <source>
        <dbReference type="Proteomes" id="UP000308600"/>
    </source>
</evidence>
<keyword evidence="2" id="KW-1185">Reference proteome</keyword>
<evidence type="ECO:0000313" key="1">
    <source>
        <dbReference type="EMBL" id="TFK70186.1"/>
    </source>
</evidence>
<organism evidence="1 2">
    <name type="scientific">Pluteus cervinus</name>
    <dbReference type="NCBI Taxonomy" id="181527"/>
    <lineage>
        <taxon>Eukaryota</taxon>
        <taxon>Fungi</taxon>
        <taxon>Dikarya</taxon>
        <taxon>Basidiomycota</taxon>
        <taxon>Agaricomycotina</taxon>
        <taxon>Agaricomycetes</taxon>
        <taxon>Agaricomycetidae</taxon>
        <taxon>Agaricales</taxon>
        <taxon>Pluteineae</taxon>
        <taxon>Pluteaceae</taxon>
        <taxon>Pluteus</taxon>
    </lineage>
</organism>
<gene>
    <name evidence="1" type="ORF">BDN72DRAFT_896662</name>
</gene>
<sequence>MHIPFISWFTRKAPPKRWSFIVFSLDPCAFLSSVRDEEVRLALRKMGEKRYLALVRSVPASDKADHSLLLNVILLSHGIPSDPSHIPIHPATYQNVEPLETSKTFPFHNVYFDSHSPVKAVRTPAIWEGSRSATVLSHSSGCRVYLDLLGVAQSKDDQNQKHNASQSKGKGVFSFDVISKKVMNGVTIEETHKHYDELPPAGFEDDISEMGPMRNFVAWAEERRGHREVAGNIDDGFVLPIKDISYDLSGEGNFAGLSDLLEQEAQLKRLIKTAKARESQRSMMQMPAFRGFSDFLSMQI</sequence>